<dbReference type="SMART" id="SM00822">
    <property type="entry name" value="PKS_KR"/>
    <property type="match status" value="1"/>
</dbReference>
<dbReference type="Proteomes" id="UP000075260">
    <property type="component" value="Unassembled WGS sequence"/>
</dbReference>
<dbReference type="AlphaFoldDB" id="A0A150QXT4"/>
<evidence type="ECO:0000256" key="1">
    <source>
        <dbReference type="ARBA" id="ARBA00006484"/>
    </source>
</evidence>
<reference evidence="4 5" key="1">
    <citation type="submission" date="2014-02" db="EMBL/GenBank/DDBJ databases">
        <title>The small core and large imbalanced accessory genome model reveals a collaborative survival strategy of Sorangium cellulosum strains in nature.</title>
        <authorList>
            <person name="Han K."/>
            <person name="Peng R."/>
            <person name="Blom J."/>
            <person name="Li Y.-Z."/>
        </authorList>
    </citation>
    <scope>NUCLEOTIDE SEQUENCE [LARGE SCALE GENOMIC DNA]</scope>
    <source>
        <strain evidence="4 5">So0008-312</strain>
    </source>
</reference>
<evidence type="ECO:0000256" key="2">
    <source>
        <dbReference type="ARBA" id="ARBA00023002"/>
    </source>
</evidence>
<comment type="similarity">
    <text evidence="1">Belongs to the short-chain dehydrogenases/reductases (SDR) family.</text>
</comment>
<keyword evidence="2" id="KW-0560">Oxidoreductase</keyword>
<dbReference type="NCBIfam" id="NF005559">
    <property type="entry name" value="PRK07231.1"/>
    <property type="match status" value="1"/>
</dbReference>
<dbReference type="PANTHER" id="PTHR42879:SF2">
    <property type="entry name" value="3-OXOACYL-[ACYL-CARRIER-PROTEIN] REDUCTASE FABG"/>
    <property type="match status" value="1"/>
</dbReference>
<dbReference type="Gene3D" id="3.40.50.720">
    <property type="entry name" value="NAD(P)-binding Rossmann-like Domain"/>
    <property type="match status" value="1"/>
</dbReference>
<protein>
    <recommendedName>
        <fullName evidence="3">Ketoreductase domain-containing protein</fullName>
    </recommendedName>
</protein>
<organism evidence="4 5">
    <name type="scientific">Sorangium cellulosum</name>
    <name type="common">Polyangium cellulosum</name>
    <dbReference type="NCBI Taxonomy" id="56"/>
    <lineage>
        <taxon>Bacteria</taxon>
        <taxon>Pseudomonadati</taxon>
        <taxon>Myxococcota</taxon>
        <taxon>Polyangia</taxon>
        <taxon>Polyangiales</taxon>
        <taxon>Polyangiaceae</taxon>
        <taxon>Sorangium</taxon>
    </lineage>
</organism>
<accession>A0A150QXT4</accession>
<dbReference type="SUPFAM" id="SSF51735">
    <property type="entry name" value="NAD(P)-binding Rossmann-fold domains"/>
    <property type="match status" value="1"/>
</dbReference>
<dbReference type="PRINTS" id="PR00081">
    <property type="entry name" value="GDHRDH"/>
</dbReference>
<dbReference type="PANTHER" id="PTHR42879">
    <property type="entry name" value="3-OXOACYL-(ACYL-CARRIER-PROTEIN) REDUCTASE"/>
    <property type="match status" value="1"/>
</dbReference>
<comment type="caution">
    <text evidence="4">The sequence shown here is derived from an EMBL/GenBank/DDBJ whole genome shotgun (WGS) entry which is preliminary data.</text>
</comment>
<evidence type="ECO:0000259" key="3">
    <source>
        <dbReference type="SMART" id="SM00822"/>
    </source>
</evidence>
<gene>
    <name evidence="4" type="ORF">BE15_48060</name>
</gene>
<dbReference type="GO" id="GO:0016491">
    <property type="term" value="F:oxidoreductase activity"/>
    <property type="evidence" value="ECO:0007669"/>
    <property type="project" value="UniProtKB-KW"/>
</dbReference>
<feature type="domain" description="Ketoreductase" evidence="3">
    <location>
        <begin position="12"/>
        <end position="196"/>
    </location>
</feature>
<dbReference type="Pfam" id="PF13561">
    <property type="entry name" value="adh_short_C2"/>
    <property type="match status" value="1"/>
</dbReference>
<evidence type="ECO:0000313" key="5">
    <source>
        <dbReference type="Proteomes" id="UP000075260"/>
    </source>
</evidence>
<proteinExistence type="inferred from homology"/>
<dbReference type="PRINTS" id="PR00080">
    <property type="entry name" value="SDRFAMILY"/>
</dbReference>
<dbReference type="EMBL" id="JEMA01000264">
    <property type="protein sequence ID" value="KYF72448.1"/>
    <property type="molecule type" value="Genomic_DNA"/>
</dbReference>
<dbReference type="InterPro" id="IPR057326">
    <property type="entry name" value="KR_dom"/>
</dbReference>
<dbReference type="FunFam" id="3.40.50.720:FF:000173">
    <property type="entry name" value="3-oxoacyl-[acyl-carrier protein] reductase"/>
    <property type="match status" value="1"/>
</dbReference>
<dbReference type="InterPro" id="IPR002347">
    <property type="entry name" value="SDR_fam"/>
</dbReference>
<sequence>MGQDVTGLLAGKRAIVTGGGRGLGREICATFARHGARVAFTYAKSEEGARRLCEEIAAGGAEARAFRASVLDADATRATVRAVEEAWGGVDVLVNNAGVSQNLPMALLEEQDFDHVVDLNLKGAYLTAREALRSMIRKKRGVVLNIGSLAGVRMIDAPIHYCASKAGLKGMTEAMAKEVARHGVRVLCVAPGLLEDGVGRNLPEHRLADYLKHCALGRVGTFREVAELAAFLVSDRNGYMTGATVVVDGGV</sequence>
<dbReference type="InterPro" id="IPR050259">
    <property type="entry name" value="SDR"/>
</dbReference>
<name>A0A150QXT4_SORCE</name>
<evidence type="ECO:0000313" key="4">
    <source>
        <dbReference type="EMBL" id="KYF72448.1"/>
    </source>
</evidence>
<dbReference type="InterPro" id="IPR036291">
    <property type="entry name" value="NAD(P)-bd_dom_sf"/>
</dbReference>